<dbReference type="PANTHER" id="PTHR28268">
    <property type="entry name" value="MICOS SUBUNIT MIC26"/>
    <property type="match status" value="1"/>
</dbReference>
<dbReference type="EMBL" id="KE651166">
    <property type="protein sequence ID" value="EEB07415.1"/>
    <property type="molecule type" value="Genomic_DNA"/>
</dbReference>
<dbReference type="GO" id="GO:0061617">
    <property type="term" value="C:MICOS complex"/>
    <property type="evidence" value="ECO:0000318"/>
    <property type="project" value="GO_Central"/>
</dbReference>
<dbReference type="GeneID" id="7049252"/>
<name>B6K2N4_SCHJY</name>
<dbReference type="RefSeq" id="XP_002173708.1">
    <property type="nucleotide sequence ID" value="XM_002173672.2"/>
</dbReference>
<organism evidence="2 4">
    <name type="scientific">Schizosaccharomyces japonicus (strain yFS275 / FY16936)</name>
    <name type="common">Fission yeast</name>
    <dbReference type="NCBI Taxonomy" id="402676"/>
    <lineage>
        <taxon>Eukaryota</taxon>
        <taxon>Fungi</taxon>
        <taxon>Dikarya</taxon>
        <taxon>Ascomycota</taxon>
        <taxon>Taphrinomycotina</taxon>
        <taxon>Schizosaccharomycetes</taxon>
        <taxon>Schizosaccharomycetales</taxon>
        <taxon>Schizosaccharomycetaceae</taxon>
        <taxon>Schizosaccharomyces</taxon>
    </lineage>
</organism>
<dbReference type="GO" id="GO:0042407">
    <property type="term" value="P:cristae formation"/>
    <property type="evidence" value="ECO:0000318"/>
    <property type="project" value="GO_Central"/>
</dbReference>
<dbReference type="Pfam" id="PF09769">
    <property type="entry name" value="ApoO"/>
    <property type="match status" value="1"/>
</dbReference>
<dbReference type="OrthoDB" id="5342276at2759"/>
<comment type="function">
    <text evidence="1">Component of the MICOS complex, a large protein complex of the mitochondrial inner membrane that plays crucial roles in the maintenance of crista junctions, inner membrane architecture, and formation of contact sites to the outer membrane.</text>
</comment>
<dbReference type="GO" id="GO:0044284">
    <property type="term" value="C:mitochondrial crista junction"/>
    <property type="evidence" value="ECO:0000318"/>
    <property type="project" value="GO_Central"/>
</dbReference>
<keyword evidence="1" id="KW-0496">Mitochondrion</keyword>
<dbReference type="VEuPathDB" id="FungiDB:SJAG_02501"/>
<keyword evidence="1" id="KW-0472">Membrane</keyword>
<comment type="subcellular location">
    <subcellularLocation>
        <location evidence="1">Mitochondrion inner membrane</location>
    </subcellularLocation>
</comment>
<dbReference type="AlphaFoldDB" id="B6K2N4"/>
<dbReference type="OMA" id="RIAPARW"/>
<accession>B6K2N4</accession>
<dbReference type="Proteomes" id="UP000001744">
    <property type="component" value="Unassembled WGS sequence"/>
</dbReference>
<gene>
    <name evidence="3" type="primary">mic26</name>
    <name evidence="2" type="ORF">SJAG_02501</name>
</gene>
<protein>
    <recommendedName>
        <fullName evidence="1">MICOS complex subunit</fullName>
    </recommendedName>
</protein>
<keyword evidence="1" id="KW-0999">Mitochondrion inner membrane</keyword>
<evidence type="ECO:0000313" key="4">
    <source>
        <dbReference type="Proteomes" id="UP000001744"/>
    </source>
</evidence>
<evidence type="ECO:0000256" key="1">
    <source>
        <dbReference type="RuleBase" id="RU363021"/>
    </source>
</evidence>
<comment type="subunit">
    <text evidence="1">Component of the mitochondrial contact site and cristae organizing system (MICOS) complex.</text>
</comment>
<reference evidence="2 4" key="1">
    <citation type="journal article" date="2011" name="Science">
        <title>Comparative functional genomics of the fission yeasts.</title>
        <authorList>
            <person name="Rhind N."/>
            <person name="Chen Z."/>
            <person name="Yassour M."/>
            <person name="Thompson D.A."/>
            <person name="Haas B.J."/>
            <person name="Habib N."/>
            <person name="Wapinski I."/>
            <person name="Roy S."/>
            <person name="Lin M.F."/>
            <person name="Heiman D.I."/>
            <person name="Young S.K."/>
            <person name="Furuya K."/>
            <person name="Guo Y."/>
            <person name="Pidoux A."/>
            <person name="Chen H.M."/>
            <person name="Robbertse B."/>
            <person name="Goldberg J.M."/>
            <person name="Aoki K."/>
            <person name="Bayne E.H."/>
            <person name="Berlin A.M."/>
            <person name="Desjardins C.A."/>
            <person name="Dobbs E."/>
            <person name="Dukaj L."/>
            <person name="Fan L."/>
            <person name="FitzGerald M.G."/>
            <person name="French C."/>
            <person name="Gujja S."/>
            <person name="Hansen K."/>
            <person name="Keifenheim D."/>
            <person name="Levin J.Z."/>
            <person name="Mosher R.A."/>
            <person name="Mueller C.A."/>
            <person name="Pfiffner J."/>
            <person name="Priest M."/>
            <person name="Russ C."/>
            <person name="Smialowska A."/>
            <person name="Swoboda P."/>
            <person name="Sykes S.M."/>
            <person name="Vaughn M."/>
            <person name="Vengrova S."/>
            <person name="Yoder R."/>
            <person name="Zeng Q."/>
            <person name="Allshire R."/>
            <person name="Baulcombe D."/>
            <person name="Birren B.W."/>
            <person name="Brown W."/>
            <person name="Ekwall K."/>
            <person name="Kellis M."/>
            <person name="Leatherwood J."/>
            <person name="Levin H."/>
            <person name="Margalit H."/>
            <person name="Martienssen R."/>
            <person name="Nieduszynski C.A."/>
            <person name="Spatafora J.W."/>
            <person name="Friedman N."/>
            <person name="Dalgaard J.Z."/>
            <person name="Baumann P."/>
            <person name="Niki H."/>
            <person name="Regev A."/>
            <person name="Nusbaum C."/>
        </authorList>
    </citation>
    <scope>NUCLEOTIDE SEQUENCE [LARGE SCALE GENOMIC DNA]</scope>
    <source>
        <strain evidence="4">yFS275 / FY16936</strain>
    </source>
</reference>
<dbReference type="STRING" id="402676.B6K2N4"/>
<sequence>MSYFYEEIPDLPLPELKNECPWLADRIHRLRSQCFHYWDHWTTKFSEKWKRSTTEEQQLIRVLRENVVEEKETVLPGFAYVAISWMTGTVLVRRRSLPVRWTVPPALGLIAFSYCFPKTYQKASNYVLQKSPTGRRAKEFVSEKETQMSETIKEYADRTKTTVQNVFDRKKPSS</sequence>
<dbReference type="HOGENOM" id="CLU_1518718_0_0_1"/>
<dbReference type="JaponicusDB" id="SJAG_02501">
    <property type="gene designation" value="mic26"/>
</dbReference>
<dbReference type="InterPro" id="IPR019166">
    <property type="entry name" value="MIC26/MIC27"/>
</dbReference>
<proteinExistence type="predicted"/>
<evidence type="ECO:0000313" key="3">
    <source>
        <dbReference type="JaponicusDB" id="SJAG_02501"/>
    </source>
</evidence>
<dbReference type="PANTHER" id="PTHR28268:SF1">
    <property type="entry name" value="MICOS SUBUNIT MIC26"/>
    <property type="match status" value="1"/>
</dbReference>
<evidence type="ECO:0000313" key="2">
    <source>
        <dbReference type="EMBL" id="EEB07415.1"/>
    </source>
</evidence>
<dbReference type="InterPro" id="IPR033181">
    <property type="entry name" value="Mic26_fungi"/>
</dbReference>
<keyword evidence="4" id="KW-1185">Reference proteome</keyword>